<gene>
    <name evidence="3" type="ORF">THAOC_35704</name>
</gene>
<evidence type="ECO:0000313" key="4">
    <source>
        <dbReference type="Proteomes" id="UP000266841"/>
    </source>
</evidence>
<dbReference type="GO" id="GO:0004674">
    <property type="term" value="F:protein serine/threonine kinase activity"/>
    <property type="evidence" value="ECO:0007669"/>
    <property type="project" value="TreeGrafter"/>
</dbReference>
<feature type="region of interest" description="Disordered" evidence="1">
    <location>
        <begin position="57"/>
        <end position="82"/>
    </location>
</feature>
<dbReference type="InterPro" id="IPR011009">
    <property type="entry name" value="Kinase-like_dom_sf"/>
</dbReference>
<dbReference type="Gene3D" id="3.30.200.20">
    <property type="entry name" value="Phosphorylase Kinase, domain 1"/>
    <property type="match status" value="1"/>
</dbReference>
<dbReference type="InterPro" id="IPR000719">
    <property type="entry name" value="Prot_kinase_dom"/>
</dbReference>
<proteinExistence type="predicted"/>
<dbReference type="Pfam" id="PF07714">
    <property type="entry name" value="PK_Tyr_Ser-Thr"/>
    <property type="match status" value="1"/>
</dbReference>
<evidence type="ECO:0000313" key="3">
    <source>
        <dbReference type="EMBL" id="EJK45674.1"/>
    </source>
</evidence>
<dbReference type="SUPFAM" id="SSF56112">
    <property type="entry name" value="Protein kinase-like (PK-like)"/>
    <property type="match status" value="1"/>
</dbReference>
<comment type="caution">
    <text evidence="3">The sequence shown here is derived from an EMBL/GenBank/DDBJ whole genome shotgun (WGS) entry which is preliminary data.</text>
</comment>
<dbReference type="Proteomes" id="UP000266841">
    <property type="component" value="Unassembled WGS sequence"/>
</dbReference>
<feature type="domain" description="Protein kinase" evidence="2">
    <location>
        <begin position="447"/>
        <end position="725"/>
    </location>
</feature>
<feature type="compositionally biased region" description="Low complexity" evidence="1">
    <location>
        <begin position="57"/>
        <end position="75"/>
    </location>
</feature>
<dbReference type="SMART" id="SM00220">
    <property type="entry name" value="S_TKc"/>
    <property type="match status" value="1"/>
</dbReference>
<feature type="region of interest" description="Disordered" evidence="1">
    <location>
        <begin position="124"/>
        <end position="177"/>
    </location>
</feature>
<evidence type="ECO:0000259" key="2">
    <source>
        <dbReference type="PROSITE" id="PS50011"/>
    </source>
</evidence>
<keyword evidence="4" id="KW-1185">Reference proteome</keyword>
<dbReference type="OrthoDB" id="192267at2759"/>
<dbReference type="InterPro" id="IPR001245">
    <property type="entry name" value="Ser-Thr/Tyr_kinase_cat_dom"/>
</dbReference>
<feature type="compositionally biased region" description="Polar residues" evidence="1">
    <location>
        <begin position="124"/>
        <end position="140"/>
    </location>
</feature>
<dbReference type="GO" id="GO:0005524">
    <property type="term" value="F:ATP binding"/>
    <property type="evidence" value="ECO:0007669"/>
    <property type="project" value="InterPro"/>
</dbReference>
<dbReference type="PANTHER" id="PTHR44329">
    <property type="entry name" value="SERINE/THREONINE-PROTEIN KINASE TNNI3K-RELATED"/>
    <property type="match status" value="1"/>
</dbReference>
<evidence type="ECO:0000256" key="1">
    <source>
        <dbReference type="SAM" id="MobiDB-lite"/>
    </source>
</evidence>
<dbReference type="PROSITE" id="PS50011">
    <property type="entry name" value="PROTEIN_KINASE_DOM"/>
    <property type="match status" value="1"/>
</dbReference>
<sequence>MMTNPRRVDVNVPDTTEARLVSRKSTENLQRLVNQQRQAQHVSTTIDIAPASPSVYSATSAPLPSSSSTTTSRSLVLPAGREHETTEEYTAWTIGSTEILHKQRASPPPVDVTSPYKSAMLANLSRQSSPAPTDTSSMSATPPPHPTLGGLSQGHLNEAAGGQLQPRSASHMDVDQGQACANGGEMRVNQALHELYRARLLSTPSSAVESLLGSCCEVLNFDIAEMWLRTGPKTHQLTNSHVRPTSVDDSVRKELVDVYYGERSAERTHRLSPALCKRAKEAGDVVWVTAHTYHGAEALKCSLSDVRTAVAVPVCHEASGVNVTIIYFSIRRSLMKPVSVEFLVHMSLATVGAACNALGEDMTDEMRIESSTSYHSVSCCHDASIYNFPFLKSKRQAEHKHLSKSEHASENHSPQHKSSSVALSRNGDMKRIISVTGAQLNLQWDSLRNVEYLTDGGNAWIHTAVFQGKSVVVKTIKPECQDVALAIKEIESELEIHSRLDHPNICKLVGAGFTPRGIRFIVLERLDGGTMSQLLGYDNRIRDRRRRFWNKKKLSYMEVLQCSRDLAESLAYCHGRAIPNAMVMHRDLKPDNIGFALDGKLQLFDFGLARIVENASISNDVYNMSGETGSLRYMAPEVADCRPYNQKADVYSFGIILWELVAFKKPYDGMNREEFYSRVVHGGERPAINKKWPDDLVQLMKSCWDAESSQRINFVDIVDIIDSMLSGERSGGKKRMSTKKRNKNKFVSGLIDRHSTWF</sequence>
<dbReference type="OMA" id="WIHTAVF"/>
<organism evidence="3 4">
    <name type="scientific">Thalassiosira oceanica</name>
    <name type="common">Marine diatom</name>
    <dbReference type="NCBI Taxonomy" id="159749"/>
    <lineage>
        <taxon>Eukaryota</taxon>
        <taxon>Sar</taxon>
        <taxon>Stramenopiles</taxon>
        <taxon>Ochrophyta</taxon>
        <taxon>Bacillariophyta</taxon>
        <taxon>Coscinodiscophyceae</taxon>
        <taxon>Thalassiosirophycidae</taxon>
        <taxon>Thalassiosirales</taxon>
        <taxon>Thalassiosiraceae</taxon>
        <taxon>Thalassiosira</taxon>
    </lineage>
</organism>
<name>K0R303_THAOC</name>
<feature type="compositionally biased region" description="Basic and acidic residues" evidence="1">
    <location>
        <begin position="399"/>
        <end position="410"/>
    </location>
</feature>
<dbReference type="AlphaFoldDB" id="K0R303"/>
<reference evidence="3 4" key="1">
    <citation type="journal article" date="2012" name="Genome Biol.">
        <title>Genome and low-iron response of an oceanic diatom adapted to chronic iron limitation.</title>
        <authorList>
            <person name="Lommer M."/>
            <person name="Specht M."/>
            <person name="Roy A.S."/>
            <person name="Kraemer L."/>
            <person name="Andreson R."/>
            <person name="Gutowska M.A."/>
            <person name="Wolf J."/>
            <person name="Bergner S.V."/>
            <person name="Schilhabel M.B."/>
            <person name="Klostermeier U.C."/>
            <person name="Beiko R.G."/>
            <person name="Rosenstiel P."/>
            <person name="Hippler M."/>
            <person name="Laroche J."/>
        </authorList>
    </citation>
    <scope>NUCLEOTIDE SEQUENCE [LARGE SCALE GENOMIC DNA]</scope>
    <source>
        <strain evidence="3 4">CCMP1005</strain>
    </source>
</reference>
<dbReference type="InterPro" id="IPR051681">
    <property type="entry name" value="Ser/Thr_Kinases-Pseudokinases"/>
</dbReference>
<accession>K0R303</accession>
<feature type="region of interest" description="Disordered" evidence="1">
    <location>
        <begin position="399"/>
        <end position="422"/>
    </location>
</feature>
<dbReference type="Gene3D" id="1.10.510.10">
    <property type="entry name" value="Transferase(Phosphotransferase) domain 1"/>
    <property type="match status" value="1"/>
</dbReference>
<protein>
    <recommendedName>
        <fullName evidence="2">Protein kinase domain-containing protein</fullName>
    </recommendedName>
</protein>
<dbReference type="EMBL" id="AGNL01048344">
    <property type="protein sequence ID" value="EJK45674.1"/>
    <property type="molecule type" value="Genomic_DNA"/>
</dbReference>
<dbReference type="eggNOG" id="KOG0192">
    <property type="taxonomic scope" value="Eukaryota"/>
</dbReference>